<dbReference type="AlphaFoldDB" id="A0A2Z4Y026"/>
<dbReference type="EMBL" id="CP043424">
    <property type="protein sequence ID" value="QIW12281.1"/>
    <property type="molecule type" value="Genomic_DNA"/>
</dbReference>
<evidence type="ECO:0000313" key="8">
    <source>
        <dbReference type="Proteomes" id="UP000251120"/>
    </source>
</evidence>
<evidence type="ECO:0000256" key="1">
    <source>
        <dbReference type="ARBA" id="ARBA00009183"/>
    </source>
</evidence>
<sequence>MSKRVAVIGAGASGIICAKKFLDAGFIVTVFEKNMSTAGVWNYSGAGVVYDNLRTNLPKEIMAFEDQLVSYGNEESFPGYAEVRDYLANNCNAWCVDKVIKFECEVIDTVPIEKDNHLTKWQLFYKDGISEKSEEFDYIAICNGHYETPNFPDDVFIEANAKEHVSHSKSYRVPTSFGARILCIGYSSSGNDIARDLLESGREVFVSQKIIDKTSEKQNLANVEGIRFVSQIKSIKKVGDECIAETQFGSTIKFDNVIFCTGYKYSFPFLNDEIISTKNNMVKPLYGELIHEKYYSLAFVGLPWKTLPFVLAESQAIFLSKAWLDESVVELVNKLETSQDHYTRVKQANLPEKYYHCLADQQWAYNKKLISLVDELTTYRSKRIEAIEEIFNIVAIAKAEDLYNYREKSYCFDKLQALLS</sequence>
<keyword evidence="5" id="KW-0560">Oxidoreductase</keyword>
<proteinExistence type="inferred from homology"/>
<reference evidence="7 9" key="2">
    <citation type="submission" date="2019-08" db="EMBL/GenBank/DDBJ databases">
        <title>Complete genome sequences of Francisella adeliensis (FSC1325 and FSC1326).</title>
        <authorList>
            <person name="Ohrman C."/>
            <person name="Uneklint I."/>
            <person name="Vallesi A."/>
            <person name="Karlsson L."/>
            <person name="Sjodin A."/>
        </authorList>
    </citation>
    <scope>NUCLEOTIDE SEQUENCE [LARGE SCALE GENOMIC DNA]</scope>
    <source>
        <strain evidence="7 9">FSC1325</strain>
    </source>
</reference>
<dbReference type="GO" id="GO:0050661">
    <property type="term" value="F:NADP binding"/>
    <property type="evidence" value="ECO:0007669"/>
    <property type="project" value="InterPro"/>
</dbReference>
<keyword evidence="4" id="KW-0521">NADP</keyword>
<evidence type="ECO:0000256" key="3">
    <source>
        <dbReference type="ARBA" id="ARBA00022827"/>
    </source>
</evidence>
<dbReference type="Proteomes" id="UP000251120">
    <property type="component" value="Chromosome"/>
</dbReference>
<dbReference type="GO" id="GO:0050660">
    <property type="term" value="F:flavin adenine dinucleotide binding"/>
    <property type="evidence" value="ECO:0007669"/>
    <property type="project" value="InterPro"/>
</dbReference>
<dbReference type="PANTHER" id="PTHR23023">
    <property type="entry name" value="DIMETHYLANILINE MONOOXYGENASE"/>
    <property type="match status" value="1"/>
</dbReference>
<dbReference type="Gene3D" id="3.50.50.60">
    <property type="entry name" value="FAD/NAD(P)-binding domain"/>
    <property type="match status" value="2"/>
</dbReference>
<dbReference type="SUPFAM" id="SSF51905">
    <property type="entry name" value="FAD/NAD(P)-binding domain"/>
    <property type="match status" value="2"/>
</dbReference>
<protein>
    <recommendedName>
        <fullName evidence="10">Monooxygenase</fullName>
    </recommendedName>
</protein>
<evidence type="ECO:0000256" key="2">
    <source>
        <dbReference type="ARBA" id="ARBA00022630"/>
    </source>
</evidence>
<organism evidence="6 8">
    <name type="scientific">Francisella adeliensis</name>
    <dbReference type="NCBI Taxonomy" id="2007306"/>
    <lineage>
        <taxon>Bacteria</taxon>
        <taxon>Pseudomonadati</taxon>
        <taxon>Pseudomonadota</taxon>
        <taxon>Gammaproteobacteria</taxon>
        <taxon>Thiotrichales</taxon>
        <taxon>Francisellaceae</taxon>
        <taxon>Francisella</taxon>
    </lineage>
</organism>
<gene>
    <name evidence="6" type="ORF">CDH04_06295</name>
    <name evidence="7" type="ORF">FZC43_06295</name>
</gene>
<evidence type="ECO:0000313" key="7">
    <source>
        <dbReference type="EMBL" id="QIW12281.1"/>
    </source>
</evidence>
<dbReference type="Pfam" id="PF00743">
    <property type="entry name" value="FMO-like"/>
    <property type="match status" value="2"/>
</dbReference>
<dbReference type="Proteomes" id="UP000681131">
    <property type="component" value="Chromosome"/>
</dbReference>
<reference evidence="6 8" key="1">
    <citation type="submission" date="2017-06" db="EMBL/GenBank/DDBJ databases">
        <title>Complete genome of Francisella adeliensis.</title>
        <authorList>
            <person name="Vallesi A."/>
            <person name="Sjodin A."/>
        </authorList>
    </citation>
    <scope>NUCLEOTIDE SEQUENCE [LARGE SCALE GENOMIC DNA]</scope>
    <source>
        <strain evidence="6 8">FDC440</strain>
    </source>
</reference>
<keyword evidence="3" id="KW-0274">FAD</keyword>
<evidence type="ECO:0008006" key="10">
    <source>
        <dbReference type="Google" id="ProtNLM"/>
    </source>
</evidence>
<dbReference type="OrthoDB" id="9790219at2"/>
<dbReference type="RefSeq" id="WP_112870219.1">
    <property type="nucleotide sequence ID" value="NZ_CP021781.1"/>
</dbReference>
<evidence type="ECO:0000256" key="5">
    <source>
        <dbReference type="ARBA" id="ARBA00023002"/>
    </source>
</evidence>
<dbReference type="PRINTS" id="PR00370">
    <property type="entry name" value="FMOXYGENASE"/>
</dbReference>
<evidence type="ECO:0000313" key="9">
    <source>
        <dbReference type="Proteomes" id="UP000681131"/>
    </source>
</evidence>
<comment type="similarity">
    <text evidence="1">Belongs to the FMO family.</text>
</comment>
<dbReference type="GO" id="GO:0004499">
    <property type="term" value="F:N,N-dimethylaniline monooxygenase activity"/>
    <property type="evidence" value="ECO:0007669"/>
    <property type="project" value="InterPro"/>
</dbReference>
<keyword evidence="2" id="KW-0285">Flavoprotein</keyword>
<dbReference type="InterPro" id="IPR036188">
    <property type="entry name" value="FAD/NAD-bd_sf"/>
</dbReference>
<dbReference type="EMBL" id="CP021781">
    <property type="protein sequence ID" value="AXA34043.1"/>
    <property type="molecule type" value="Genomic_DNA"/>
</dbReference>
<dbReference type="KEGG" id="fad:CDH04_06295"/>
<keyword evidence="9" id="KW-1185">Reference proteome</keyword>
<name>A0A2Z4Y026_9GAMM</name>
<accession>A0A2Z4Y026</accession>
<dbReference type="InterPro" id="IPR020946">
    <property type="entry name" value="Flavin_mOase-like"/>
</dbReference>
<dbReference type="InterPro" id="IPR000960">
    <property type="entry name" value="Flavin_mOase"/>
</dbReference>
<evidence type="ECO:0000256" key="4">
    <source>
        <dbReference type="ARBA" id="ARBA00022857"/>
    </source>
</evidence>
<dbReference type="InterPro" id="IPR050346">
    <property type="entry name" value="FMO-like"/>
</dbReference>
<evidence type="ECO:0000313" key="6">
    <source>
        <dbReference type="EMBL" id="AXA34043.1"/>
    </source>
</evidence>